<evidence type="ECO:0000256" key="1">
    <source>
        <dbReference type="SAM" id="MobiDB-lite"/>
    </source>
</evidence>
<accession>A0ABW6RBX3</accession>
<evidence type="ECO:0000313" key="3">
    <source>
        <dbReference type="Proteomes" id="UP001601976"/>
    </source>
</evidence>
<dbReference type="EMBL" id="JBIAPK010000002">
    <property type="protein sequence ID" value="MFF3339016.1"/>
    <property type="molecule type" value="Genomic_DNA"/>
</dbReference>
<gene>
    <name evidence="2" type="ORF">ACFYWW_09775</name>
</gene>
<dbReference type="RefSeq" id="WP_214910378.1">
    <property type="nucleotide sequence ID" value="NZ_JBEXNP010000007.1"/>
</dbReference>
<proteinExistence type="predicted"/>
<evidence type="ECO:0000313" key="2">
    <source>
        <dbReference type="EMBL" id="MFF3339016.1"/>
    </source>
</evidence>
<name>A0ABW6RBX3_9ACTN</name>
<feature type="compositionally biased region" description="Basic and acidic residues" evidence="1">
    <location>
        <begin position="81"/>
        <end position="95"/>
    </location>
</feature>
<keyword evidence="3" id="KW-1185">Reference proteome</keyword>
<comment type="caution">
    <text evidence="2">The sequence shown here is derived from an EMBL/GenBank/DDBJ whole genome shotgun (WGS) entry which is preliminary data.</text>
</comment>
<sequence>MAESGSINVEPSELRASAGAADAIGDNLRKPVDKAAADARSASVTMNKWSIAAELDRVANDWGTALHDLRKSIGGEGGDSEAERLRRTADGHEFNEDLTAQSFAAV</sequence>
<feature type="region of interest" description="Disordered" evidence="1">
    <location>
        <begin position="70"/>
        <end position="106"/>
    </location>
</feature>
<organism evidence="2 3">
    <name type="scientific">Streptomyces flavidovirens</name>
    <dbReference type="NCBI Taxonomy" id="67298"/>
    <lineage>
        <taxon>Bacteria</taxon>
        <taxon>Bacillati</taxon>
        <taxon>Actinomycetota</taxon>
        <taxon>Actinomycetes</taxon>
        <taxon>Kitasatosporales</taxon>
        <taxon>Streptomycetaceae</taxon>
        <taxon>Streptomyces</taxon>
    </lineage>
</organism>
<protein>
    <submittedName>
        <fullName evidence="2">Uncharacterized protein</fullName>
    </submittedName>
</protein>
<reference evidence="2 3" key="1">
    <citation type="submission" date="2024-10" db="EMBL/GenBank/DDBJ databases">
        <title>The Natural Products Discovery Center: Release of the First 8490 Sequenced Strains for Exploring Actinobacteria Biosynthetic Diversity.</title>
        <authorList>
            <person name="Kalkreuter E."/>
            <person name="Kautsar S.A."/>
            <person name="Yang D."/>
            <person name="Bader C.D."/>
            <person name="Teijaro C.N."/>
            <person name="Fluegel L."/>
            <person name="Davis C.M."/>
            <person name="Simpson J.R."/>
            <person name="Lauterbach L."/>
            <person name="Steele A.D."/>
            <person name="Gui C."/>
            <person name="Meng S."/>
            <person name="Li G."/>
            <person name="Viehrig K."/>
            <person name="Ye F."/>
            <person name="Su P."/>
            <person name="Kiefer A.F."/>
            <person name="Nichols A."/>
            <person name="Cepeda A.J."/>
            <person name="Yan W."/>
            <person name="Fan B."/>
            <person name="Jiang Y."/>
            <person name="Adhikari A."/>
            <person name="Zheng C.-J."/>
            <person name="Schuster L."/>
            <person name="Cowan T.M."/>
            <person name="Smanski M.J."/>
            <person name="Chevrette M.G."/>
            <person name="De Carvalho L.P.S."/>
            <person name="Shen B."/>
        </authorList>
    </citation>
    <scope>NUCLEOTIDE SEQUENCE [LARGE SCALE GENOMIC DNA]</scope>
    <source>
        <strain evidence="2 3">NPDC003029</strain>
    </source>
</reference>
<dbReference type="Proteomes" id="UP001601976">
    <property type="component" value="Unassembled WGS sequence"/>
</dbReference>